<feature type="compositionally biased region" description="Low complexity" evidence="3">
    <location>
        <begin position="191"/>
        <end position="209"/>
    </location>
</feature>
<feature type="region of interest" description="Disordered" evidence="3">
    <location>
        <begin position="187"/>
        <end position="236"/>
    </location>
</feature>
<name>A0A1I1EUZ5_9ACTN</name>
<dbReference type="Proteomes" id="UP000199207">
    <property type="component" value="Unassembled WGS sequence"/>
</dbReference>
<dbReference type="Pfam" id="PF13490">
    <property type="entry name" value="zf-HC2"/>
    <property type="match status" value="1"/>
</dbReference>
<dbReference type="EMBL" id="FOLM01000001">
    <property type="protein sequence ID" value="SFB90861.1"/>
    <property type="molecule type" value="Genomic_DNA"/>
</dbReference>
<dbReference type="GO" id="GO:0008270">
    <property type="term" value="F:zinc ion binding"/>
    <property type="evidence" value="ECO:0007669"/>
    <property type="project" value="UniProtKB-KW"/>
</dbReference>
<feature type="region of interest" description="Disordered" evidence="3">
    <location>
        <begin position="276"/>
        <end position="320"/>
    </location>
</feature>
<feature type="compositionally biased region" description="Gly residues" evidence="3">
    <location>
        <begin position="127"/>
        <end position="137"/>
    </location>
</feature>
<keyword evidence="2" id="KW-0804">Transcription</keyword>
<keyword evidence="5" id="KW-0479">Metal-binding</keyword>
<evidence type="ECO:0000256" key="3">
    <source>
        <dbReference type="SAM" id="MobiDB-lite"/>
    </source>
</evidence>
<feature type="compositionally biased region" description="Low complexity" evidence="3">
    <location>
        <begin position="276"/>
        <end position="308"/>
    </location>
</feature>
<dbReference type="Gene3D" id="1.10.10.1320">
    <property type="entry name" value="Anti-sigma factor, zinc-finger domain"/>
    <property type="match status" value="1"/>
</dbReference>
<reference evidence="5 6" key="1">
    <citation type="submission" date="2016-10" db="EMBL/GenBank/DDBJ databases">
        <authorList>
            <person name="de Groot N.N."/>
        </authorList>
    </citation>
    <scope>NUCLEOTIDE SEQUENCE [LARGE SCALE GENOMIC DNA]</scope>
    <source>
        <strain evidence="5 6">CGMCC 4.5739</strain>
    </source>
</reference>
<feature type="compositionally biased region" description="Basic and acidic residues" evidence="3">
    <location>
        <begin position="210"/>
        <end position="225"/>
    </location>
</feature>
<evidence type="ECO:0000313" key="5">
    <source>
        <dbReference type="EMBL" id="SFB90861.1"/>
    </source>
</evidence>
<accession>A0A1I1EUZ5</accession>
<protein>
    <submittedName>
        <fullName evidence="5">Putative zinc-finger</fullName>
    </submittedName>
</protein>
<dbReference type="OrthoDB" id="3743969at2"/>
<feature type="region of interest" description="Disordered" evidence="3">
    <location>
        <begin position="78"/>
        <end position="138"/>
    </location>
</feature>
<sequence length="320" mass="31367">MTSEDHLGDSLAALIDGELSDDHRERVLAHLATCPGCKAEADAQRRLKSVFADSALPTPPETLMARLQGLPALGLAEAGRGGAAGDESARGGGRPPGGGLPPGRGRSLLTPPSLKPERGFPIHRAGEPGGRFGGRLGGEALMPRAGRGQRLAFAAAGAFSLAAVALGGALTSAGTPTVNVAGGTGGGTGGAASAASASPAGTSATAVRTAARDDREDPSADRESPRSTGLPSDEIAEQYASATAELYGTGVLAAQTAAVFAGLAMDPELAELLAGQRTAATPAAPGPVPTGHAGTPGATGSATAEPAPQETAMPRASSPR</sequence>
<keyword evidence="6" id="KW-1185">Reference proteome</keyword>
<dbReference type="InterPro" id="IPR027383">
    <property type="entry name" value="Znf_put"/>
</dbReference>
<proteinExistence type="predicted"/>
<dbReference type="InterPro" id="IPR041916">
    <property type="entry name" value="Anti_sigma_zinc_sf"/>
</dbReference>
<gene>
    <name evidence="5" type="ORF">SAMN05421773_101475</name>
</gene>
<evidence type="ECO:0000313" key="6">
    <source>
        <dbReference type="Proteomes" id="UP000199207"/>
    </source>
</evidence>
<keyword evidence="5" id="KW-0863">Zinc-finger</keyword>
<evidence type="ECO:0000256" key="1">
    <source>
        <dbReference type="ARBA" id="ARBA00023015"/>
    </source>
</evidence>
<keyword evidence="5" id="KW-0862">Zinc</keyword>
<feature type="compositionally biased region" description="Basic and acidic residues" evidence="3">
    <location>
        <begin position="115"/>
        <end position="126"/>
    </location>
</feature>
<evidence type="ECO:0000256" key="2">
    <source>
        <dbReference type="ARBA" id="ARBA00023163"/>
    </source>
</evidence>
<organism evidence="5 6">
    <name type="scientific">Streptomyces aidingensis</name>
    <dbReference type="NCBI Taxonomy" id="910347"/>
    <lineage>
        <taxon>Bacteria</taxon>
        <taxon>Bacillati</taxon>
        <taxon>Actinomycetota</taxon>
        <taxon>Actinomycetes</taxon>
        <taxon>Kitasatosporales</taxon>
        <taxon>Streptomycetaceae</taxon>
        <taxon>Streptomyces</taxon>
    </lineage>
</organism>
<keyword evidence="1" id="KW-0805">Transcription regulation</keyword>
<dbReference type="RefSeq" id="WP_093836890.1">
    <property type="nucleotide sequence ID" value="NZ_FOLM01000001.1"/>
</dbReference>
<feature type="domain" description="Putative zinc-finger" evidence="4">
    <location>
        <begin position="11"/>
        <end position="37"/>
    </location>
</feature>
<dbReference type="AlphaFoldDB" id="A0A1I1EUZ5"/>
<feature type="compositionally biased region" description="Gly residues" evidence="3">
    <location>
        <begin position="79"/>
        <end position="102"/>
    </location>
</feature>
<evidence type="ECO:0000259" key="4">
    <source>
        <dbReference type="Pfam" id="PF13490"/>
    </source>
</evidence>
<dbReference type="STRING" id="910347.SAMN05421773_101475"/>